<reference evidence="3 4" key="1">
    <citation type="submission" date="2019-01" db="EMBL/GenBank/DDBJ databases">
        <authorList>
            <person name="Sayadi A."/>
        </authorList>
    </citation>
    <scope>NUCLEOTIDE SEQUENCE [LARGE SCALE GENOMIC DNA]</scope>
</reference>
<dbReference type="Proteomes" id="UP000410492">
    <property type="component" value="Unassembled WGS sequence"/>
</dbReference>
<dbReference type="GO" id="GO:0015074">
    <property type="term" value="P:DNA integration"/>
    <property type="evidence" value="ECO:0007669"/>
    <property type="project" value="InterPro"/>
</dbReference>
<keyword evidence="4" id="KW-1185">Reference proteome</keyword>
<dbReference type="Pfam" id="PF01498">
    <property type="entry name" value="HTH_Tnp_Tc3_2"/>
    <property type="match status" value="1"/>
</dbReference>
<comment type="subcellular location">
    <subcellularLocation>
        <location evidence="1">Nucleus</location>
    </subcellularLocation>
</comment>
<dbReference type="Pfam" id="PF13384">
    <property type="entry name" value="HTH_23"/>
    <property type="match status" value="1"/>
</dbReference>
<dbReference type="AlphaFoldDB" id="A0A653DMB8"/>
<dbReference type="GO" id="GO:0003677">
    <property type="term" value="F:DNA binding"/>
    <property type="evidence" value="ECO:0007669"/>
    <property type="project" value="InterPro"/>
</dbReference>
<dbReference type="InterPro" id="IPR002492">
    <property type="entry name" value="Transposase_Tc1-like"/>
</dbReference>
<accession>A0A653DMB8</accession>
<evidence type="ECO:0000256" key="1">
    <source>
        <dbReference type="ARBA" id="ARBA00004123"/>
    </source>
</evidence>
<dbReference type="GO" id="GO:0006313">
    <property type="term" value="P:DNA transposition"/>
    <property type="evidence" value="ECO:0007669"/>
    <property type="project" value="InterPro"/>
</dbReference>
<evidence type="ECO:0000259" key="2">
    <source>
        <dbReference type="Pfam" id="PF01498"/>
    </source>
</evidence>
<evidence type="ECO:0000313" key="4">
    <source>
        <dbReference type="Proteomes" id="UP000410492"/>
    </source>
</evidence>
<dbReference type="SUPFAM" id="SSF46689">
    <property type="entry name" value="Homeodomain-like"/>
    <property type="match status" value="1"/>
</dbReference>
<feature type="domain" description="Transposase Tc1-like" evidence="2">
    <location>
        <begin position="67"/>
        <end position="128"/>
    </location>
</feature>
<organism evidence="3 4">
    <name type="scientific">Callosobruchus maculatus</name>
    <name type="common">Southern cowpea weevil</name>
    <name type="synonym">Pulse bruchid</name>
    <dbReference type="NCBI Taxonomy" id="64391"/>
    <lineage>
        <taxon>Eukaryota</taxon>
        <taxon>Metazoa</taxon>
        <taxon>Ecdysozoa</taxon>
        <taxon>Arthropoda</taxon>
        <taxon>Hexapoda</taxon>
        <taxon>Insecta</taxon>
        <taxon>Pterygota</taxon>
        <taxon>Neoptera</taxon>
        <taxon>Endopterygota</taxon>
        <taxon>Coleoptera</taxon>
        <taxon>Polyphaga</taxon>
        <taxon>Cucujiformia</taxon>
        <taxon>Chrysomeloidea</taxon>
        <taxon>Chrysomelidae</taxon>
        <taxon>Bruchinae</taxon>
        <taxon>Bruchini</taxon>
        <taxon>Callosobruchus</taxon>
    </lineage>
</organism>
<gene>
    <name evidence="3" type="ORF">CALMAC_LOCUS18622</name>
</gene>
<dbReference type="InterPro" id="IPR009057">
    <property type="entry name" value="Homeodomain-like_sf"/>
</dbReference>
<dbReference type="Gene3D" id="1.10.10.10">
    <property type="entry name" value="Winged helix-like DNA-binding domain superfamily/Winged helix DNA-binding domain"/>
    <property type="match status" value="1"/>
</dbReference>
<sequence length="139" mass="16006">MSQTTLRERRMLVNAHERGVSTAELAVQFGISQRQVQKWIKRHREGGSLDTDRTRACRQALSQDNVRRLIEYNSQHRFSSTATIRASLGLNCCKRTVANYLHRNGIHNRSPARKPLLSEDHKRRRLQFLTLTLTGTGVL</sequence>
<evidence type="ECO:0000313" key="3">
    <source>
        <dbReference type="EMBL" id="VEN61139.1"/>
    </source>
</evidence>
<name>A0A653DMB8_CALMS</name>
<dbReference type="OrthoDB" id="6779723at2759"/>
<dbReference type="GO" id="GO:0005634">
    <property type="term" value="C:nucleus"/>
    <property type="evidence" value="ECO:0007669"/>
    <property type="project" value="UniProtKB-SubCell"/>
</dbReference>
<dbReference type="EMBL" id="CAACVG010012999">
    <property type="protein sequence ID" value="VEN61139.1"/>
    <property type="molecule type" value="Genomic_DNA"/>
</dbReference>
<protein>
    <recommendedName>
        <fullName evidence="2">Transposase Tc1-like domain-containing protein</fullName>
    </recommendedName>
</protein>
<dbReference type="InterPro" id="IPR036388">
    <property type="entry name" value="WH-like_DNA-bd_sf"/>
</dbReference>
<proteinExistence type="predicted"/>